<keyword evidence="7" id="KW-1185">Reference proteome</keyword>
<accession>A0A5J4KT89</accession>
<dbReference type="SUPFAM" id="SSF90123">
    <property type="entry name" value="ABC transporter transmembrane region"/>
    <property type="match status" value="1"/>
</dbReference>
<feature type="transmembrane region" description="Helical" evidence="5">
    <location>
        <begin position="75"/>
        <end position="96"/>
    </location>
</feature>
<gene>
    <name evidence="6" type="ORF">KDW_38520</name>
</gene>
<evidence type="ECO:0000313" key="6">
    <source>
        <dbReference type="EMBL" id="GER89690.1"/>
    </source>
</evidence>
<name>A0A5J4KT89_9CHLR</name>
<dbReference type="GO" id="GO:0005524">
    <property type="term" value="F:ATP binding"/>
    <property type="evidence" value="ECO:0007669"/>
    <property type="project" value="InterPro"/>
</dbReference>
<reference evidence="6 7" key="1">
    <citation type="submission" date="2019-10" db="EMBL/GenBank/DDBJ databases">
        <title>Dictyobacter vulcani sp. nov., within the class Ktedonobacteria, isolated from soil of volcanic Mt. Zao.</title>
        <authorList>
            <person name="Zheng Y."/>
            <person name="Wang C.M."/>
            <person name="Sakai Y."/>
            <person name="Abe K."/>
            <person name="Yokota A."/>
            <person name="Yabe S."/>
        </authorList>
    </citation>
    <scope>NUCLEOTIDE SEQUENCE [LARGE SCALE GENOMIC DNA]</scope>
    <source>
        <strain evidence="6 7">W12</strain>
    </source>
</reference>
<organism evidence="6 7">
    <name type="scientific">Dictyobacter vulcani</name>
    <dbReference type="NCBI Taxonomy" id="2607529"/>
    <lineage>
        <taxon>Bacteria</taxon>
        <taxon>Bacillati</taxon>
        <taxon>Chloroflexota</taxon>
        <taxon>Ktedonobacteria</taxon>
        <taxon>Ktedonobacterales</taxon>
        <taxon>Dictyobacteraceae</taxon>
        <taxon>Dictyobacter</taxon>
    </lineage>
</organism>
<evidence type="ECO:0008006" key="8">
    <source>
        <dbReference type="Google" id="ProtNLM"/>
    </source>
</evidence>
<dbReference type="InterPro" id="IPR036640">
    <property type="entry name" value="ABC1_TM_sf"/>
</dbReference>
<protein>
    <recommendedName>
        <fullName evidence="8">ABC transmembrane type-1 domain-containing protein</fullName>
    </recommendedName>
</protein>
<sequence length="169" mass="19139">MHLKRIQTVVCQLKMVISTWKRVLILFWKVSPWIVIGLLAFTIGLGLLPAMQIQVTSYVVQSVASAIYEKGVPEFVSAALLAGLLQGGLAILSLLLTSGQQYLQSLLQMQLSNVVSFQIMEKAASLTLQQYEDDELYDRMQRANRESMYVLLRLRWRILPLGGAHFDKR</sequence>
<proteinExistence type="predicted"/>
<dbReference type="Proteomes" id="UP000326912">
    <property type="component" value="Unassembled WGS sequence"/>
</dbReference>
<feature type="transmembrane region" description="Helical" evidence="5">
    <location>
        <begin position="23"/>
        <end position="48"/>
    </location>
</feature>
<keyword evidence="4 5" id="KW-0472">Membrane</keyword>
<dbReference type="Gene3D" id="1.20.1560.10">
    <property type="entry name" value="ABC transporter type 1, transmembrane domain"/>
    <property type="match status" value="1"/>
</dbReference>
<evidence type="ECO:0000313" key="7">
    <source>
        <dbReference type="Proteomes" id="UP000326912"/>
    </source>
</evidence>
<comment type="subcellular location">
    <subcellularLocation>
        <location evidence="1">Cell membrane</location>
        <topology evidence="1">Multi-pass membrane protein</topology>
    </subcellularLocation>
</comment>
<dbReference type="EMBL" id="BKZW01000002">
    <property type="protein sequence ID" value="GER89690.1"/>
    <property type="molecule type" value="Genomic_DNA"/>
</dbReference>
<dbReference type="AlphaFoldDB" id="A0A5J4KT89"/>
<dbReference type="GO" id="GO:0005886">
    <property type="term" value="C:plasma membrane"/>
    <property type="evidence" value="ECO:0007669"/>
    <property type="project" value="UniProtKB-SubCell"/>
</dbReference>
<evidence type="ECO:0000256" key="4">
    <source>
        <dbReference type="ARBA" id="ARBA00023136"/>
    </source>
</evidence>
<evidence type="ECO:0000256" key="2">
    <source>
        <dbReference type="ARBA" id="ARBA00022692"/>
    </source>
</evidence>
<evidence type="ECO:0000256" key="5">
    <source>
        <dbReference type="SAM" id="Phobius"/>
    </source>
</evidence>
<evidence type="ECO:0000256" key="1">
    <source>
        <dbReference type="ARBA" id="ARBA00004651"/>
    </source>
</evidence>
<keyword evidence="2 5" id="KW-0812">Transmembrane</keyword>
<keyword evidence="3 5" id="KW-1133">Transmembrane helix</keyword>
<comment type="caution">
    <text evidence="6">The sequence shown here is derived from an EMBL/GenBank/DDBJ whole genome shotgun (WGS) entry which is preliminary data.</text>
</comment>
<evidence type="ECO:0000256" key="3">
    <source>
        <dbReference type="ARBA" id="ARBA00022989"/>
    </source>
</evidence>